<keyword evidence="3" id="KW-0520">NAD</keyword>
<protein>
    <recommendedName>
        <fullName evidence="1">protein acetyllysine N-acetyltransferase</fullName>
        <ecNumber evidence="1">2.3.1.286</ecNumber>
    </recommendedName>
</protein>
<dbReference type="RefSeq" id="WP_119352209.1">
    <property type="nucleotide sequence ID" value="NZ_QWET01000033.1"/>
</dbReference>
<dbReference type="SUPFAM" id="SSF52467">
    <property type="entry name" value="DHS-like NAD/FAD-binding domain"/>
    <property type="match status" value="1"/>
</dbReference>
<dbReference type="EC" id="2.3.1.286" evidence="1"/>
<organism evidence="6 7">
    <name type="scientific">Mariniphaga sediminis</name>
    <dbReference type="NCBI Taxonomy" id="1628158"/>
    <lineage>
        <taxon>Bacteria</taxon>
        <taxon>Pseudomonadati</taxon>
        <taxon>Bacteroidota</taxon>
        <taxon>Bacteroidia</taxon>
        <taxon>Marinilabiliales</taxon>
        <taxon>Prolixibacteraceae</taxon>
        <taxon>Mariniphaga</taxon>
    </lineage>
</organism>
<name>A0A399CXQ7_9BACT</name>
<evidence type="ECO:0000256" key="4">
    <source>
        <dbReference type="PROSITE-ProRule" id="PRU00236"/>
    </source>
</evidence>
<dbReference type="OrthoDB" id="9800582at2"/>
<evidence type="ECO:0000256" key="2">
    <source>
        <dbReference type="ARBA" id="ARBA00022679"/>
    </source>
</evidence>
<dbReference type="AlphaFoldDB" id="A0A399CXQ7"/>
<evidence type="ECO:0000256" key="1">
    <source>
        <dbReference type="ARBA" id="ARBA00012928"/>
    </source>
</evidence>
<dbReference type="InterPro" id="IPR029035">
    <property type="entry name" value="DHS-like_NAD/FAD-binding_dom"/>
</dbReference>
<accession>A0A399CXQ7</accession>
<keyword evidence="2" id="KW-0808">Transferase</keyword>
<dbReference type="PANTHER" id="PTHR11085">
    <property type="entry name" value="NAD-DEPENDENT PROTEIN DEACYLASE SIRTUIN-5, MITOCHONDRIAL-RELATED"/>
    <property type="match status" value="1"/>
</dbReference>
<comment type="caution">
    <text evidence="4">Lacks conserved residue(s) required for the propagation of feature annotation.</text>
</comment>
<dbReference type="EMBL" id="QWET01000033">
    <property type="protein sequence ID" value="RIH62850.1"/>
    <property type="molecule type" value="Genomic_DNA"/>
</dbReference>
<evidence type="ECO:0000313" key="7">
    <source>
        <dbReference type="Proteomes" id="UP000266441"/>
    </source>
</evidence>
<sequence>MDSQIKETAKIIRESKFTIAFTGAGISVESGVPPFRGEHGLWNKYNPEILDLGYYHENPEKCWLFIREIFYDFFANAHPNKAHKVLAHLEQSGLLHSVVTQNIDNLHQEAGSKNVYEFHGNSKRLKCLKCGKVFDASEIDFEHIPPRCDEDGEILKPDFIFFGEGIPTAAFENAFADAEKCDVCIIVGSTGEVTPASFVPRAAKQNGATIIEINPEKTLFTGQVTDIHLMGKATVILEKLENQLF</sequence>
<gene>
    <name evidence="6" type="ORF">D1164_22735</name>
</gene>
<dbReference type="GO" id="GO:0070403">
    <property type="term" value="F:NAD+ binding"/>
    <property type="evidence" value="ECO:0007669"/>
    <property type="project" value="InterPro"/>
</dbReference>
<dbReference type="Proteomes" id="UP000266441">
    <property type="component" value="Unassembled WGS sequence"/>
</dbReference>
<dbReference type="Gene3D" id="3.30.1600.10">
    <property type="entry name" value="SIR2/SIRT2 'Small Domain"/>
    <property type="match status" value="1"/>
</dbReference>
<dbReference type="PANTHER" id="PTHR11085:SF4">
    <property type="entry name" value="NAD-DEPENDENT PROTEIN DEACYLASE"/>
    <property type="match status" value="1"/>
</dbReference>
<evidence type="ECO:0000256" key="3">
    <source>
        <dbReference type="ARBA" id="ARBA00023027"/>
    </source>
</evidence>
<feature type="domain" description="Deacetylase sirtuin-type" evidence="5">
    <location>
        <begin position="1"/>
        <end position="245"/>
    </location>
</feature>
<keyword evidence="7" id="KW-1185">Reference proteome</keyword>
<dbReference type="Pfam" id="PF02146">
    <property type="entry name" value="SIR2"/>
    <property type="match status" value="1"/>
</dbReference>
<dbReference type="PROSITE" id="PS50305">
    <property type="entry name" value="SIRTUIN"/>
    <property type="match status" value="1"/>
</dbReference>
<dbReference type="InterPro" id="IPR050134">
    <property type="entry name" value="NAD-dep_sirtuin_deacylases"/>
</dbReference>
<proteinExistence type="predicted"/>
<dbReference type="InterPro" id="IPR003000">
    <property type="entry name" value="Sirtuin"/>
</dbReference>
<dbReference type="InterPro" id="IPR026590">
    <property type="entry name" value="Ssirtuin_cat_dom"/>
</dbReference>
<dbReference type="NCBIfam" id="NF001753">
    <property type="entry name" value="PRK00481.1-3"/>
    <property type="match status" value="1"/>
</dbReference>
<reference evidence="6 7" key="1">
    <citation type="journal article" date="2015" name="Int. J. Syst. Evol. Microbiol.">
        <title>Mariniphaga sediminis sp. nov., isolated from coastal sediment.</title>
        <authorList>
            <person name="Wang F.Q."/>
            <person name="Shen Q.Y."/>
            <person name="Chen G.J."/>
            <person name="Du Z.J."/>
        </authorList>
    </citation>
    <scope>NUCLEOTIDE SEQUENCE [LARGE SCALE GENOMIC DNA]</scope>
    <source>
        <strain evidence="6 7">SY21</strain>
    </source>
</reference>
<comment type="caution">
    <text evidence="6">The sequence shown here is derived from an EMBL/GenBank/DDBJ whole genome shotgun (WGS) entry which is preliminary data.</text>
</comment>
<evidence type="ECO:0000313" key="6">
    <source>
        <dbReference type="EMBL" id="RIH62850.1"/>
    </source>
</evidence>
<dbReference type="CDD" id="cd01407">
    <property type="entry name" value="SIR2-fam"/>
    <property type="match status" value="1"/>
</dbReference>
<dbReference type="InterPro" id="IPR026591">
    <property type="entry name" value="Sirtuin_cat_small_dom_sf"/>
</dbReference>
<dbReference type="Gene3D" id="3.40.50.1220">
    <property type="entry name" value="TPP-binding domain"/>
    <property type="match status" value="1"/>
</dbReference>
<dbReference type="GO" id="GO:0017136">
    <property type="term" value="F:histone deacetylase activity, NAD-dependent"/>
    <property type="evidence" value="ECO:0007669"/>
    <property type="project" value="TreeGrafter"/>
</dbReference>
<evidence type="ECO:0000259" key="5">
    <source>
        <dbReference type="PROSITE" id="PS50305"/>
    </source>
</evidence>